<organism evidence="2 3">
    <name type="scientific">Oikopleura dioica</name>
    <name type="common">Tunicate</name>
    <dbReference type="NCBI Taxonomy" id="34765"/>
    <lineage>
        <taxon>Eukaryota</taxon>
        <taxon>Metazoa</taxon>
        <taxon>Chordata</taxon>
        <taxon>Tunicata</taxon>
        <taxon>Appendicularia</taxon>
        <taxon>Copelata</taxon>
        <taxon>Oikopleuridae</taxon>
        <taxon>Oikopleura</taxon>
    </lineage>
</organism>
<feature type="compositionally biased region" description="Basic and acidic residues" evidence="1">
    <location>
        <begin position="20"/>
        <end position="29"/>
    </location>
</feature>
<name>A0ABN7TC68_OIKDI</name>
<evidence type="ECO:0000313" key="3">
    <source>
        <dbReference type="Proteomes" id="UP001158576"/>
    </source>
</evidence>
<reference evidence="2 3" key="1">
    <citation type="submission" date="2021-04" db="EMBL/GenBank/DDBJ databases">
        <authorList>
            <person name="Bliznina A."/>
        </authorList>
    </citation>
    <scope>NUCLEOTIDE SEQUENCE [LARGE SCALE GENOMIC DNA]</scope>
</reference>
<feature type="compositionally biased region" description="Acidic residues" evidence="1">
    <location>
        <begin position="34"/>
        <end position="43"/>
    </location>
</feature>
<gene>
    <name evidence="2" type="ORF">OKIOD_LOCUS15904</name>
</gene>
<feature type="region of interest" description="Disordered" evidence="1">
    <location>
        <begin position="20"/>
        <end position="70"/>
    </location>
</feature>
<dbReference type="EMBL" id="OU015567">
    <property type="protein sequence ID" value="CAG5112987.1"/>
    <property type="molecule type" value="Genomic_DNA"/>
</dbReference>
<keyword evidence="3" id="KW-1185">Reference proteome</keyword>
<sequence>MLTLKNQFYDTPAAGWLREKSEDDVRHSSSLELVNEETEEESNIENPSTALESSQIELDLENLESQERNG</sequence>
<evidence type="ECO:0000256" key="1">
    <source>
        <dbReference type="SAM" id="MobiDB-lite"/>
    </source>
</evidence>
<dbReference type="Proteomes" id="UP001158576">
    <property type="component" value="Chromosome 2"/>
</dbReference>
<proteinExistence type="predicted"/>
<evidence type="ECO:0000313" key="2">
    <source>
        <dbReference type="EMBL" id="CAG5112987.1"/>
    </source>
</evidence>
<protein>
    <submittedName>
        <fullName evidence="2">Oidioi.mRNA.OKI2018_I69.chr2.g7139.t1.cds</fullName>
    </submittedName>
</protein>
<accession>A0ABN7TC68</accession>